<dbReference type="Pfam" id="PF04827">
    <property type="entry name" value="Plant_tran"/>
    <property type="match status" value="1"/>
</dbReference>
<comment type="caution">
    <text evidence="1">The sequence shown here is derived from an EMBL/GenBank/DDBJ whole genome shotgun (WGS) entry which is preliminary data.</text>
</comment>
<dbReference type="PANTHER" id="PTHR47150:SF6">
    <property type="entry name" value="OS01G0872900 PROTEIN"/>
    <property type="match status" value="1"/>
</dbReference>
<keyword evidence="2" id="KW-1185">Reference proteome</keyword>
<reference evidence="1" key="1">
    <citation type="journal article" date="2022" name="Int. J. Mol. Sci.">
        <title>Draft Genome of Tanacetum Coccineum: Genomic Comparison of Closely Related Tanacetum-Family Plants.</title>
        <authorList>
            <person name="Yamashiro T."/>
            <person name="Shiraishi A."/>
            <person name="Nakayama K."/>
            <person name="Satake H."/>
        </authorList>
    </citation>
    <scope>NUCLEOTIDE SEQUENCE</scope>
</reference>
<dbReference type="PANTHER" id="PTHR47150">
    <property type="entry name" value="OS12G0169200 PROTEIN"/>
    <property type="match status" value="1"/>
</dbReference>
<evidence type="ECO:0000313" key="2">
    <source>
        <dbReference type="Proteomes" id="UP001151760"/>
    </source>
</evidence>
<evidence type="ECO:0000313" key="1">
    <source>
        <dbReference type="EMBL" id="GJT91136.1"/>
    </source>
</evidence>
<name>A0ABQ5HUH7_9ASTR</name>
<gene>
    <name evidence="1" type="ORF">Tco_1079981</name>
</gene>
<sequence>MNMNSEAIMLQDVKDLYAEEEEKGIISEIPFVTNDVSYSWGYYLCDEIYPEWVTFVKAISNLVGDDYKRLRYKRMYEAAKKDVEPAFGVLEKKWAILANPIHGSKRRAKASQRREA</sequence>
<dbReference type="Proteomes" id="UP001151760">
    <property type="component" value="Unassembled WGS sequence"/>
</dbReference>
<dbReference type="EMBL" id="BQNB010019989">
    <property type="protein sequence ID" value="GJT91136.1"/>
    <property type="molecule type" value="Genomic_DNA"/>
</dbReference>
<proteinExistence type="predicted"/>
<accession>A0ABQ5HUH7</accession>
<dbReference type="InterPro" id="IPR006912">
    <property type="entry name" value="Harbinger_derived_prot"/>
</dbReference>
<organism evidence="1 2">
    <name type="scientific">Tanacetum coccineum</name>
    <dbReference type="NCBI Taxonomy" id="301880"/>
    <lineage>
        <taxon>Eukaryota</taxon>
        <taxon>Viridiplantae</taxon>
        <taxon>Streptophyta</taxon>
        <taxon>Embryophyta</taxon>
        <taxon>Tracheophyta</taxon>
        <taxon>Spermatophyta</taxon>
        <taxon>Magnoliopsida</taxon>
        <taxon>eudicotyledons</taxon>
        <taxon>Gunneridae</taxon>
        <taxon>Pentapetalae</taxon>
        <taxon>asterids</taxon>
        <taxon>campanulids</taxon>
        <taxon>Asterales</taxon>
        <taxon>Asteraceae</taxon>
        <taxon>Asteroideae</taxon>
        <taxon>Anthemideae</taxon>
        <taxon>Anthemidinae</taxon>
        <taxon>Tanacetum</taxon>
    </lineage>
</organism>
<protein>
    <submittedName>
        <fullName evidence="1">ALP1-like protein</fullName>
    </submittedName>
</protein>
<reference evidence="1" key="2">
    <citation type="submission" date="2022-01" db="EMBL/GenBank/DDBJ databases">
        <authorList>
            <person name="Yamashiro T."/>
            <person name="Shiraishi A."/>
            <person name="Satake H."/>
            <person name="Nakayama K."/>
        </authorList>
    </citation>
    <scope>NUCLEOTIDE SEQUENCE</scope>
</reference>